<evidence type="ECO:0000313" key="2">
    <source>
        <dbReference type="EMBL" id="QHU12140.1"/>
    </source>
</evidence>
<keyword evidence="1" id="KW-1133">Transmembrane helix</keyword>
<sequence length="211" mass="22488">MKFTTFHMFIIGAIAILLGTGVAGFVLVRVGGFRGVMGEGFEDSDEASESGPPVCGRCNKPKPRCGCKAPTPAPIAPCPRTVEPDLSKYILKSQMPSTNALMPDLSNYMLKTECPPVPDLSKYVLKSSIPKPQPVIIDNSSCKKDAGECPPCPRPRCPVVNCPAPVKCAPPAPCPRPVCPPTVVKCKSEESTQSTVRPFLAPLNMQTFGMA</sequence>
<accession>A0A6C0K5R8</accession>
<dbReference type="EMBL" id="MN740798">
    <property type="protein sequence ID" value="QHU12140.1"/>
    <property type="molecule type" value="Genomic_DNA"/>
</dbReference>
<keyword evidence="1" id="KW-0472">Membrane</keyword>
<name>A0A6C0K5R8_9ZZZZ</name>
<reference evidence="2" key="1">
    <citation type="journal article" date="2020" name="Nature">
        <title>Giant virus diversity and host interactions through global metagenomics.</title>
        <authorList>
            <person name="Schulz F."/>
            <person name="Roux S."/>
            <person name="Paez-Espino D."/>
            <person name="Jungbluth S."/>
            <person name="Walsh D.A."/>
            <person name="Denef V.J."/>
            <person name="McMahon K.D."/>
            <person name="Konstantinidis K.T."/>
            <person name="Eloe-Fadrosh E.A."/>
            <person name="Kyrpides N.C."/>
            <person name="Woyke T."/>
        </authorList>
    </citation>
    <scope>NUCLEOTIDE SEQUENCE</scope>
    <source>
        <strain evidence="2">GVMAG-S-1101171-110</strain>
    </source>
</reference>
<keyword evidence="1" id="KW-0812">Transmembrane</keyword>
<feature type="transmembrane region" description="Helical" evidence="1">
    <location>
        <begin position="6"/>
        <end position="28"/>
    </location>
</feature>
<dbReference type="AlphaFoldDB" id="A0A6C0K5R8"/>
<proteinExistence type="predicted"/>
<protein>
    <submittedName>
        <fullName evidence="2">Uncharacterized protein</fullName>
    </submittedName>
</protein>
<organism evidence="2">
    <name type="scientific">viral metagenome</name>
    <dbReference type="NCBI Taxonomy" id="1070528"/>
    <lineage>
        <taxon>unclassified sequences</taxon>
        <taxon>metagenomes</taxon>
        <taxon>organismal metagenomes</taxon>
    </lineage>
</organism>
<evidence type="ECO:0000256" key="1">
    <source>
        <dbReference type="SAM" id="Phobius"/>
    </source>
</evidence>